<dbReference type="SUPFAM" id="SSF54713">
    <property type="entry name" value="Elongation factor Ts (EF-Ts), dimerisation domain"/>
    <property type="match status" value="2"/>
</dbReference>
<dbReference type="OrthoDB" id="9808348at2"/>
<evidence type="ECO:0000313" key="11">
    <source>
        <dbReference type="Proteomes" id="UP000199433"/>
    </source>
</evidence>
<dbReference type="Gene3D" id="1.10.286.20">
    <property type="match status" value="1"/>
</dbReference>
<evidence type="ECO:0000256" key="2">
    <source>
        <dbReference type="ARBA" id="ARBA00016956"/>
    </source>
</evidence>
<evidence type="ECO:0000256" key="5">
    <source>
        <dbReference type="ARBA" id="ARBA00025453"/>
    </source>
</evidence>
<dbReference type="InterPro" id="IPR018101">
    <property type="entry name" value="Transl_elong_Ts_CS"/>
</dbReference>
<accession>A0A1G8VY19</accession>
<comment type="subcellular location">
    <subcellularLocation>
        <location evidence="6 8">Cytoplasm</location>
    </subcellularLocation>
</comment>
<keyword evidence="3 6" id="KW-0251">Elongation factor</keyword>
<gene>
    <name evidence="6" type="primary">tsf</name>
    <name evidence="10" type="ORF">SAMN04488098_1002118</name>
</gene>
<proteinExistence type="inferred from homology"/>
<name>A0A1G8VY19_9LACT</name>
<keyword evidence="11" id="KW-1185">Reference proteome</keyword>
<dbReference type="InterPro" id="IPR014039">
    <property type="entry name" value="Transl_elong_EFTs/EF1B_dimer"/>
</dbReference>
<sequence length="294" mass="32207">MANIKAAQVKELRDKTGVGMMDAKKALVETDGDLDAAVDYLREKGVSKAAKKADRIAAEGLANVHIEGNVAAIAEINSETDFVSKNDKFQNLVKGITKTIAANKPATIEEALALDMGGDSIQDTITEATQTIGEKITLRRFAVVEKTDNDVFGDYEHMGGRITVLSIIEGTDDVEVARNVSMHIAAINPKFITREEISQEERDHELNVLTEQAKNEGKPANIVEKMVQGRLNKWLAEVSLVDQPYVKDPDKTVGEYLSEKGASIKSFIRYEVGEGIEKRTEDFAAEVQSQLGNK</sequence>
<reference evidence="11" key="1">
    <citation type="submission" date="2016-10" db="EMBL/GenBank/DDBJ databases">
        <authorList>
            <person name="Varghese N."/>
            <person name="Submissions S."/>
        </authorList>
    </citation>
    <scope>NUCLEOTIDE SEQUENCE [LARGE SCALE GENOMIC DNA]</scope>
    <source>
        <strain evidence="11">DSM 19181</strain>
    </source>
</reference>
<protein>
    <recommendedName>
        <fullName evidence="2 6">Elongation factor Ts</fullName>
        <shortName evidence="6">EF-Ts</shortName>
    </recommendedName>
</protein>
<dbReference type="FunFam" id="1.10.8.10:FF:000001">
    <property type="entry name" value="Elongation factor Ts"/>
    <property type="match status" value="1"/>
</dbReference>
<evidence type="ECO:0000256" key="6">
    <source>
        <dbReference type="HAMAP-Rule" id="MF_00050"/>
    </source>
</evidence>
<dbReference type="EMBL" id="FNFK01000002">
    <property type="protein sequence ID" value="SDJ70140.1"/>
    <property type="molecule type" value="Genomic_DNA"/>
</dbReference>
<evidence type="ECO:0000256" key="1">
    <source>
        <dbReference type="ARBA" id="ARBA00005532"/>
    </source>
</evidence>
<dbReference type="PROSITE" id="PS01127">
    <property type="entry name" value="EF_TS_2"/>
    <property type="match status" value="1"/>
</dbReference>
<feature type="region of interest" description="Involved in Mg(2+) ion dislocation from EF-Tu" evidence="6">
    <location>
        <begin position="80"/>
        <end position="83"/>
    </location>
</feature>
<evidence type="ECO:0000256" key="8">
    <source>
        <dbReference type="RuleBase" id="RU000643"/>
    </source>
</evidence>
<feature type="domain" description="Translation elongation factor EFTs/EF1B dimerisation" evidence="9">
    <location>
        <begin position="71"/>
        <end position="274"/>
    </location>
</feature>
<dbReference type="InterPro" id="IPR009060">
    <property type="entry name" value="UBA-like_sf"/>
</dbReference>
<dbReference type="GO" id="GO:0005737">
    <property type="term" value="C:cytoplasm"/>
    <property type="evidence" value="ECO:0007669"/>
    <property type="project" value="UniProtKB-SubCell"/>
</dbReference>
<evidence type="ECO:0000313" key="10">
    <source>
        <dbReference type="EMBL" id="SDJ70140.1"/>
    </source>
</evidence>
<evidence type="ECO:0000259" key="9">
    <source>
        <dbReference type="Pfam" id="PF00889"/>
    </source>
</evidence>
<dbReference type="GO" id="GO:0003746">
    <property type="term" value="F:translation elongation factor activity"/>
    <property type="evidence" value="ECO:0007669"/>
    <property type="project" value="UniProtKB-UniRule"/>
</dbReference>
<dbReference type="InterPro" id="IPR001816">
    <property type="entry name" value="Transl_elong_EFTs/EF1B"/>
</dbReference>
<dbReference type="PROSITE" id="PS01126">
    <property type="entry name" value="EF_TS_1"/>
    <property type="match status" value="1"/>
</dbReference>
<dbReference type="FunFam" id="1.10.286.20:FF:000001">
    <property type="entry name" value="Elongation factor Ts"/>
    <property type="match status" value="1"/>
</dbReference>
<dbReference type="Proteomes" id="UP000199433">
    <property type="component" value="Unassembled WGS sequence"/>
</dbReference>
<dbReference type="Gene3D" id="3.30.479.20">
    <property type="entry name" value="Elongation factor Ts, dimerisation domain"/>
    <property type="match status" value="2"/>
</dbReference>
<dbReference type="RefSeq" id="WP_091264490.1">
    <property type="nucleotide sequence ID" value="NZ_FNFK01000002.1"/>
</dbReference>
<dbReference type="Pfam" id="PF00889">
    <property type="entry name" value="EF_TS"/>
    <property type="match status" value="1"/>
</dbReference>
<organism evidence="10 11">
    <name type="scientific">Alkalibacterium thalassium</name>
    <dbReference type="NCBI Taxonomy" id="426701"/>
    <lineage>
        <taxon>Bacteria</taxon>
        <taxon>Bacillati</taxon>
        <taxon>Bacillota</taxon>
        <taxon>Bacilli</taxon>
        <taxon>Lactobacillales</taxon>
        <taxon>Carnobacteriaceae</taxon>
        <taxon>Alkalibacterium</taxon>
    </lineage>
</organism>
<dbReference type="STRING" id="426701.SAMN04488098_1002118"/>
<dbReference type="PANTHER" id="PTHR11741:SF0">
    <property type="entry name" value="ELONGATION FACTOR TS, MITOCHONDRIAL"/>
    <property type="match status" value="1"/>
</dbReference>
<dbReference type="NCBIfam" id="TIGR00116">
    <property type="entry name" value="tsf"/>
    <property type="match status" value="1"/>
</dbReference>
<dbReference type="HAMAP" id="MF_00050">
    <property type="entry name" value="EF_Ts"/>
    <property type="match status" value="1"/>
</dbReference>
<dbReference type="AlphaFoldDB" id="A0A1G8VY19"/>
<dbReference type="SUPFAM" id="SSF46934">
    <property type="entry name" value="UBA-like"/>
    <property type="match status" value="1"/>
</dbReference>
<dbReference type="PANTHER" id="PTHR11741">
    <property type="entry name" value="ELONGATION FACTOR TS"/>
    <property type="match status" value="1"/>
</dbReference>
<dbReference type="InterPro" id="IPR036402">
    <property type="entry name" value="EF-Ts_dimer_sf"/>
</dbReference>
<evidence type="ECO:0000256" key="7">
    <source>
        <dbReference type="RuleBase" id="RU000642"/>
    </source>
</evidence>
<keyword evidence="4 6" id="KW-0648">Protein biosynthesis</keyword>
<comment type="function">
    <text evidence="5 6 7">Associates with the EF-Tu.GDP complex and induces the exchange of GDP to GTP. It remains bound to the aminoacyl-tRNA.EF-Tu.GTP complex up to the GTP hydrolysis stage on the ribosome.</text>
</comment>
<comment type="similarity">
    <text evidence="1 6 7">Belongs to the EF-Ts family.</text>
</comment>
<dbReference type="Gene3D" id="1.10.8.10">
    <property type="entry name" value="DNA helicase RuvA subunit, C-terminal domain"/>
    <property type="match status" value="1"/>
</dbReference>
<dbReference type="CDD" id="cd14275">
    <property type="entry name" value="UBA_EF-Ts"/>
    <property type="match status" value="1"/>
</dbReference>
<keyword evidence="6" id="KW-0963">Cytoplasm</keyword>
<evidence type="ECO:0000256" key="4">
    <source>
        <dbReference type="ARBA" id="ARBA00022917"/>
    </source>
</evidence>
<evidence type="ECO:0000256" key="3">
    <source>
        <dbReference type="ARBA" id="ARBA00022768"/>
    </source>
</evidence>